<dbReference type="HAMAP" id="MF_01341">
    <property type="entry name" value="Ribosomal_uL15"/>
    <property type="match status" value="1"/>
</dbReference>
<dbReference type="InterPro" id="IPR036227">
    <property type="entry name" value="Ribosomal_uL15/eL18_sf"/>
</dbReference>
<dbReference type="Proteomes" id="UP000007799">
    <property type="component" value="Unassembled WGS sequence"/>
</dbReference>
<feature type="domain" description="Large ribosomal subunit protein uL15/eL18" evidence="5">
    <location>
        <begin position="81"/>
        <end position="158"/>
    </location>
</feature>
<feature type="region of interest" description="Disordered" evidence="4">
    <location>
        <begin position="174"/>
        <end position="216"/>
    </location>
</feature>
<dbReference type="PANTHER" id="PTHR12934">
    <property type="entry name" value="50S RIBOSOMAL PROTEIN L15"/>
    <property type="match status" value="1"/>
</dbReference>
<dbReference type="GeneID" id="16071694"/>
<dbReference type="AlphaFoldDB" id="F2UI11"/>
<feature type="compositionally biased region" description="Basic residues" evidence="4">
    <location>
        <begin position="25"/>
        <end position="43"/>
    </location>
</feature>
<evidence type="ECO:0000259" key="5">
    <source>
        <dbReference type="Pfam" id="PF00828"/>
    </source>
</evidence>
<dbReference type="OrthoDB" id="361383at2759"/>
<dbReference type="eggNOG" id="KOG0846">
    <property type="taxonomic scope" value="Eukaryota"/>
</dbReference>
<evidence type="ECO:0000313" key="6">
    <source>
        <dbReference type="EMBL" id="EGD76760.1"/>
    </source>
</evidence>
<dbReference type="InParanoid" id="F2UI11"/>
<accession>F2UI11</accession>
<comment type="similarity">
    <text evidence="1">Belongs to the universal ribosomal protein uL15 family.</text>
</comment>
<feature type="compositionally biased region" description="Basic and acidic residues" evidence="4">
    <location>
        <begin position="206"/>
        <end position="216"/>
    </location>
</feature>
<dbReference type="GO" id="GO:0006412">
    <property type="term" value="P:translation"/>
    <property type="evidence" value="ECO:0007669"/>
    <property type="project" value="InterPro"/>
</dbReference>
<dbReference type="STRING" id="946362.F2UI11"/>
<protein>
    <recommendedName>
        <fullName evidence="5">Large ribosomal subunit protein uL15/eL18 domain-containing protein</fullName>
    </recommendedName>
</protein>
<reference evidence="6" key="1">
    <citation type="submission" date="2009-08" db="EMBL/GenBank/DDBJ databases">
        <title>Annotation of Salpingoeca rosetta.</title>
        <authorList>
            <consortium name="The Broad Institute Genome Sequencing Platform"/>
            <person name="Russ C."/>
            <person name="Cuomo C."/>
            <person name="Burger G."/>
            <person name="Gray M.W."/>
            <person name="Holland P.W.H."/>
            <person name="King N."/>
            <person name="Lang F.B.F."/>
            <person name="Roger A.J."/>
            <person name="Ruiz-Trillo I."/>
            <person name="Young S.K."/>
            <person name="Zeng Q."/>
            <person name="Gargeya S."/>
            <person name="Alvarado L."/>
            <person name="Berlin A."/>
            <person name="Chapman S.B."/>
            <person name="Chen Z."/>
            <person name="Freedman E."/>
            <person name="Gellesch M."/>
            <person name="Goldberg J."/>
            <person name="Griggs A."/>
            <person name="Gujja S."/>
            <person name="Heilman E."/>
            <person name="Heiman D."/>
            <person name="Howarth C."/>
            <person name="Mehta T."/>
            <person name="Neiman D."/>
            <person name="Pearson M."/>
            <person name="Roberts A."/>
            <person name="Saif S."/>
            <person name="Shea T."/>
            <person name="Shenoy N."/>
            <person name="Sisk P."/>
            <person name="Stolte C."/>
            <person name="Sykes S."/>
            <person name="White J."/>
            <person name="Yandava C."/>
            <person name="Haas B."/>
            <person name="Nusbaum C."/>
            <person name="Birren B."/>
        </authorList>
    </citation>
    <scope>NUCLEOTIDE SEQUENCE [LARGE SCALE GENOMIC DNA]</scope>
    <source>
        <strain evidence="6">ATCC 50818</strain>
    </source>
</reference>
<dbReference type="RefSeq" id="XP_004991132.1">
    <property type="nucleotide sequence ID" value="XM_004991075.1"/>
</dbReference>
<keyword evidence="7" id="KW-1185">Reference proteome</keyword>
<dbReference type="PANTHER" id="PTHR12934:SF11">
    <property type="entry name" value="LARGE RIBOSOMAL SUBUNIT PROTEIN UL15M"/>
    <property type="match status" value="1"/>
</dbReference>
<dbReference type="FunCoup" id="F2UI11">
    <property type="interactions" value="1237"/>
</dbReference>
<dbReference type="KEGG" id="sre:PTSG_08112"/>
<sequence>MSGARFGLHNLQKAAGATKQAIRAGRGRSSRRGKTAGKGHKGAGQHASGRARLLFAGGQTPFYRTQPKHGFHNPHSKEYDTVNLDDISRVLKAGRLDPSQTITMKHLMDAGVVGRQVKHGVKLLGRGKERFSDPISIEVSRASKSAIGAIEEAGGSITTVYFNQRTLLAHLKPHRVSRPQAQARPRGADLEYYSNPDNRGYLAKQKQKEQSMEEVD</sequence>
<gene>
    <name evidence="6" type="ORF">PTSG_08112</name>
</gene>
<name>F2UI11_SALR5</name>
<dbReference type="NCBIfam" id="TIGR01071">
    <property type="entry name" value="rplO_bact"/>
    <property type="match status" value="1"/>
</dbReference>
<dbReference type="InterPro" id="IPR021131">
    <property type="entry name" value="Ribosomal_uL15/eL18"/>
</dbReference>
<evidence type="ECO:0000256" key="2">
    <source>
        <dbReference type="ARBA" id="ARBA00022980"/>
    </source>
</evidence>
<proteinExistence type="inferred from homology"/>
<feature type="region of interest" description="Disordered" evidence="4">
    <location>
        <begin position="1"/>
        <end position="48"/>
    </location>
</feature>
<dbReference type="Pfam" id="PF00828">
    <property type="entry name" value="Ribosomal_L27A"/>
    <property type="match status" value="1"/>
</dbReference>
<dbReference type="InterPro" id="IPR005749">
    <property type="entry name" value="Ribosomal_uL15_bac-type"/>
</dbReference>
<evidence type="ECO:0000256" key="1">
    <source>
        <dbReference type="ARBA" id="ARBA00007320"/>
    </source>
</evidence>
<dbReference type="GO" id="GO:0005762">
    <property type="term" value="C:mitochondrial large ribosomal subunit"/>
    <property type="evidence" value="ECO:0007669"/>
    <property type="project" value="TreeGrafter"/>
</dbReference>
<dbReference type="Gene3D" id="3.100.10.10">
    <property type="match status" value="1"/>
</dbReference>
<keyword evidence="3" id="KW-0687">Ribonucleoprotein</keyword>
<dbReference type="EMBL" id="GL832975">
    <property type="protein sequence ID" value="EGD76760.1"/>
    <property type="molecule type" value="Genomic_DNA"/>
</dbReference>
<dbReference type="SUPFAM" id="SSF52080">
    <property type="entry name" value="Ribosomal proteins L15p and L18e"/>
    <property type="match status" value="1"/>
</dbReference>
<evidence type="ECO:0000256" key="3">
    <source>
        <dbReference type="ARBA" id="ARBA00023274"/>
    </source>
</evidence>
<dbReference type="GO" id="GO:0003735">
    <property type="term" value="F:structural constituent of ribosome"/>
    <property type="evidence" value="ECO:0007669"/>
    <property type="project" value="InterPro"/>
</dbReference>
<dbReference type="OMA" id="WFEGGQM"/>
<evidence type="ECO:0000313" key="7">
    <source>
        <dbReference type="Proteomes" id="UP000007799"/>
    </source>
</evidence>
<dbReference type="InterPro" id="IPR030878">
    <property type="entry name" value="Ribosomal_uL15"/>
</dbReference>
<organism evidence="7">
    <name type="scientific">Salpingoeca rosetta (strain ATCC 50818 / BSB-021)</name>
    <dbReference type="NCBI Taxonomy" id="946362"/>
    <lineage>
        <taxon>Eukaryota</taxon>
        <taxon>Choanoflagellata</taxon>
        <taxon>Craspedida</taxon>
        <taxon>Salpingoecidae</taxon>
        <taxon>Salpingoeca</taxon>
    </lineage>
</organism>
<evidence type="ECO:0000256" key="4">
    <source>
        <dbReference type="SAM" id="MobiDB-lite"/>
    </source>
</evidence>
<keyword evidence="2" id="KW-0689">Ribosomal protein</keyword>